<dbReference type="InterPro" id="IPR005119">
    <property type="entry name" value="LysR_subst-bd"/>
</dbReference>
<comment type="similarity">
    <text evidence="1">Belongs to the LysR transcriptional regulatory family.</text>
</comment>
<sequence length="305" mass="34000">MDWRSINFDWNRARAFLVTAEEGSLSAAARALGLTQPTLGRQVDALEQELGVMLFERIGRGLRLTPAGHELMDAARQMGEAASRLSLSAVSQSEAMEGEVLIACSDVYGALIMPQIVAQLRAAEPRITIRLVVSNSASDLLRREADIALRNFRPEEPNLVARKLRDTCARLYARPDYLRSIGNPETQADLSRASFIAPDDPAMIARSLADFGFDLNEANFPIVTDNFLVMWEHVKQGLGIGFIDEQIGNAEPKVTEALPAMRPIAYPIWLVAHREIYQNRRLRFVYDFLAEALRHPLHSDENTSG</sequence>
<evidence type="ECO:0000256" key="1">
    <source>
        <dbReference type="ARBA" id="ARBA00009437"/>
    </source>
</evidence>
<dbReference type="InterPro" id="IPR036388">
    <property type="entry name" value="WH-like_DNA-bd_sf"/>
</dbReference>
<dbReference type="PROSITE" id="PS50931">
    <property type="entry name" value="HTH_LYSR"/>
    <property type="match status" value="1"/>
</dbReference>
<keyword evidence="7" id="KW-1185">Reference proteome</keyword>
<dbReference type="InterPro" id="IPR000847">
    <property type="entry name" value="LysR_HTH_N"/>
</dbReference>
<dbReference type="EMBL" id="JAATOP010000004">
    <property type="protein sequence ID" value="NIY72406.1"/>
    <property type="molecule type" value="Genomic_DNA"/>
</dbReference>
<dbReference type="Proteomes" id="UP000709466">
    <property type="component" value="Unassembled WGS sequence"/>
</dbReference>
<feature type="domain" description="HTH lysR-type" evidence="5">
    <location>
        <begin position="8"/>
        <end position="65"/>
    </location>
</feature>
<evidence type="ECO:0000259" key="5">
    <source>
        <dbReference type="PROSITE" id="PS50931"/>
    </source>
</evidence>
<dbReference type="Pfam" id="PF03466">
    <property type="entry name" value="LysR_substrate"/>
    <property type="match status" value="1"/>
</dbReference>
<reference evidence="6 7" key="1">
    <citation type="submission" date="2020-03" db="EMBL/GenBank/DDBJ databases">
        <title>Bacterial isolates of synthetic phycosphere.</title>
        <authorList>
            <person name="Fu H."/>
            <person name="Moran M.A."/>
        </authorList>
    </citation>
    <scope>NUCLEOTIDE SEQUENCE [LARGE SCALE GENOMIC DNA]</scope>
    <source>
        <strain evidence="6 7">HF1</strain>
    </source>
</reference>
<evidence type="ECO:0000313" key="7">
    <source>
        <dbReference type="Proteomes" id="UP000709466"/>
    </source>
</evidence>
<comment type="caution">
    <text evidence="6">The sequence shown here is derived from an EMBL/GenBank/DDBJ whole genome shotgun (WGS) entry which is preliminary data.</text>
</comment>
<protein>
    <submittedName>
        <fullName evidence="6">LysR family transcriptional regulator</fullName>
    </submittedName>
</protein>
<dbReference type="Pfam" id="PF00126">
    <property type="entry name" value="HTH_1"/>
    <property type="match status" value="1"/>
</dbReference>
<dbReference type="Gene3D" id="3.40.190.290">
    <property type="match status" value="1"/>
</dbReference>
<dbReference type="PRINTS" id="PR00039">
    <property type="entry name" value="HTHLYSR"/>
</dbReference>
<keyword evidence="2" id="KW-0805">Transcription regulation</keyword>
<dbReference type="SUPFAM" id="SSF46785">
    <property type="entry name" value="Winged helix' DNA-binding domain"/>
    <property type="match status" value="1"/>
</dbReference>
<evidence type="ECO:0000256" key="4">
    <source>
        <dbReference type="ARBA" id="ARBA00023163"/>
    </source>
</evidence>
<dbReference type="SUPFAM" id="SSF53850">
    <property type="entry name" value="Periplasmic binding protein-like II"/>
    <property type="match status" value="1"/>
</dbReference>
<keyword evidence="3" id="KW-0238">DNA-binding</keyword>
<dbReference type="Gene3D" id="1.10.10.10">
    <property type="entry name" value="Winged helix-like DNA-binding domain superfamily/Winged helix DNA-binding domain"/>
    <property type="match status" value="1"/>
</dbReference>
<evidence type="ECO:0000256" key="3">
    <source>
        <dbReference type="ARBA" id="ARBA00023125"/>
    </source>
</evidence>
<name>A0ABX0VYU4_9RHOB</name>
<dbReference type="PANTHER" id="PTHR30537">
    <property type="entry name" value="HTH-TYPE TRANSCRIPTIONAL REGULATOR"/>
    <property type="match status" value="1"/>
</dbReference>
<evidence type="ECO:0000256" key="2">
    <source>
        <dbReference type="ARBA" id="ARBA00023015"/>
    </source>
</evidence>
<dbReference type="CDD" id="cd05466">
    <property type="entry name" value="PBP2_LTTR_substrate"/>
    <property type="match status" value="1"/>
</dbReference>
<dbReference type="InterPro" id="IPR036390">
    <property type="entry name" value="WH_DNA-bd_sf"/>
</dbReference>
<keyword evidence="4" id="KW-0804">Transcription</keyword>
<proteinExistence type="inferred from homology"/>
<dbReference type="PANTHER" id="PTHR30537:SF3">
    <property type="entry name" value="TRANSCRIPTIONAL REGULATORY PROTEIN"/>
    <property type="match status" value="1"/>
</dbReference>
<evidence type="ECO:0000313" key="6">
    <source>
        <dbReference type="EMBL" id="NIY72406.1"/>
    </source>
</evidence>
<accession>A0ABX0VYU4</accession>
<dbReference type="RefSeq" id="WP_167637784.1">
    <property type="nucleotide sequence ID" value="NZ_JAATOP010000004.1"/>
</dbReference>
<gene>
    <name evidence="6" type="ORF">HCZ30_08140</name>
</gene>
<organism evidence="6 7">
    <name type="scientific">Marivivens donghaensis</name>
    <dbReference type="NCBI Taxonomy" id="1699413"/>
    <lineage>
        <taxon>Bacteria</taxon>
        <taxon>Pseudomonadati</taxon>
        <taxon>Pseudomonadota</taxon>
        <taxon>Alphaproteobacteria</taxon>
        <taxon>Rhodobacterales</taxon>
        <taxon>Paracoccaceae</taxon>
        <taxon>Marivivens group</taxon>
        <taxon>Marivivens</taxon>
    </lineage>
</organism>
<dbReference type="InterPro" id="IPR058163">
    <property type="entry name" value="LysR-type_TF_proteobact-type"/>
</dbReference>